<keyword evidence="1" id="KW-1133">Transmembrane helix</keyword>
<reference evidence="2 3" key="1">
    <citation type="submission" date="2016-10" db="EMBL/GenBank/DDBJ databases">
        <authorList>
            <person name="de Groot N.N."/>
        </authorList>
    </citation>
    <scope>NUCLEOTIDE SEQUENCE [LARGE SCALE GENOMIC DNA]</scope>
    <source>
        <strain evidence="2 3">IBRC-M10015</strain>
    </source>
</reference>
<keyword evidence="1" id="KW-0812">Transmembrane</keyword>
<dbReference type="InterPro" id="IPR058376">
    <property type="entry name" value="DUF8063"/>
</dbReference>
<dbReference type="AlphaFoldDB" id="A0A1G8UF83"/>
<evidence type="ECO:0000313" key="3">
    <source>
        <dbReference type="Proteomes" id="UP000198856"/>
    </source>
</evidence>
<accession>A0A1G8UF83</accession>
<name>A0A1G8UF83_9EURY</name>
<protein>
    <submittedName>
        <fullName evidence="2">Uncharacterized protein</fullName>
    </submittedName>
</protein>
<evidence type="ECO:0000313" key="2">
    <source>
        <dbReference type="EMBL" id="SDJ52526.1"/>
    </source>
</evidence>
<dbReference type="Proteomes" id="UP000198856">
    <property type="component" value="Unassembled WGS sequence"/>
</dbReference>
<evidence type="ECO:0000256" key="1">
    <source>
        <dbReference type="SAM" id="Phobius"/>
    </source>
</evidence>
<dbReference type="Pfam" id="PF26259">
    <property type="entry name" value="DUF8063"/>
    <property type="match status" value="1"/>
</dbReference>
<feature type="transmembrane region" description="Helical" evidence="1">
    <location>
        <begin position="164"/>
        <end position="184"/>
    </location>
</feature>
<keyword evidence="3" id="KW-1185">Reference proteome</keyword>
<keyword evidence="1" id="KW-0472">Membrane</keyword>
<dbReference type="STRING" id="890420.SAMN05216226_104230"/>
<dbReference type="EMBL" id="FNFC01000004">
    <property type="protein sequence ID" value="SDJ52526.1"/>
    <property type="molecule type" value="Genomic_DNA"/>
</dbReference>
<gene>
    <name evidence="2" type="ORF">SAMN05216226_104230</name>
</gene>
<organism evidence="2 3">
    <name type="scientific">Halovenus aranensis</name>
    <dbReference type="NCBI Taxonomy" id="890420"/>
    <lineage>
        <taxon>Archaea</taxon>
        <taxon>Methanobacteriati</taxon>
        <taxon>Methanobacteriota</taxon>
        <taxon>Stenosarchaea group</taxon>
        <taxon>Halobacteria</taxon>
        <taxon>Halobacteriales</taxon>
        <taxon>Haloarculaceae</taxon>
        <taxon>Halovenus</taxon>
    </lineage>
</organism>
<sequence>MPSNYSIHRLVAWAFVGFVFVLFVSISLVAGASAQAAANQTADSPDAEIAEQLGDLVIHSYEYVDGDEGPGRFTINMTWEGRAPEQVTLTEMLELDSGGSTQISFQQQRLTPGERTEVTMNAEVRSGGTAAILVSTASSVEEGEAVVLQDGDPTERPSIKFRSVIMAIGLSSVLTGAGAFIVVLRRKHTENRTKERIA</sequence>
<proteinExistence type="predicted"/>